<dbReference type="Gene3D" id="1.10.10.10">
    <property type="entry name" value="Winged helix-like DNA-binding domain superfamily/Winged helix DNA-binding domain"/>
    <property type="match status" value="1"/>
</dbReference>
<evidence type="ECO:0000256" key="2">
    <source>
        <dbReference type="ARBA" id="ARBA00023125"/>
    </source>
</evidence>
<dbReference type="EMBL" id="JACCBN010000001">
    <property type="protein sequence ID" value="NYD35416.1"/>
    <property type="molecule type" value="Genomic_DNA"/>
</dbReference>
<dbReference type="SUPFAM" id="SSF46785">
    <property type="entry name" value="Winged helix' DNA-binding domain"/>
    <property type="match status" value="1"/>
</dbReference>
<dbReference type="Pfam" id="PF13404">
    <property type="entry name" value="HTH_AsnC-type"/>
    <property type="match status" value="1"/>
</dbReference>
<sequence length="167" mass="18217">MTSTLEPRGRSYLENDKGLLDDVNRAILRALADDPRLSMSALGRVVGMSAPAVTERVQRLERVGVIRGYRLDVDPAAVGFPIGAWVRVRPALGQGKALEQIVARTPEVVEAHRITGEDCLLVRIQVRDVADLDRVLELWIERGSTVTSVIKTSLVEPRAVGIDAPSS</sequence>
<dbReference type="InterPro" id="IPR019888">
    <property type="entry name" value="Tscrpt_reg_AsnC-like"/>
</dbReference>
<dbReference type="CDD" id="cd00090">
    <property type="entry name" value="HTH_ARSR"/>
    <property type="match status" value="1"/>
</dbReference>
<dbReference type="Gene3D" id="3.30.70.920">
    <property type="match status" value="1"/>
</dbReference>
<dbReference type="SMART" id="SM00344">
    <property type="entry name" value="HTH_ASNC"/>
    <property type="match status" value="1"/>
</dbReference>
<evidence type="ECO:0000259" key="4">
    <source>
        <dbReference type="PROSITE" id="PS50956"/>
    </source>
</evidence>
<dbReference type="GO" id="GO:0005829">
    <property type="term" value="C:cytosol"/>
    <property type="evidence" value="ECO:0007669"/>
    <property type="project" value="TreeGrafter"/>
</dbReference>
<name>A0A7Y9DTU6_9PSEU</name>
<dbReference type="InterPro" id="IPR036390">
    <property type="entry name" value="WH_DNA-bd_sf"/>
</dbReference>
<dbReference type="AlphaFoldDB" id="A0A7Y9DTU6"/>
<protein>
    <submittedName>
        <fullName evidence="5">Lrp/AsnC family leucine-responsive transcriptional regulator</fullName>
    </submittedName>
</protein>
<keyword evidence="6" id="KW-1185">Reference proteome</keyword>
<dbReference type="Proteomes" id="UP000535890">
    <property type="component" value="Unassembled WGS sequence"/>
</dbReference>
<evidence type="ECO:0000256" key="1">
    <source>
        <dbReference type="ARBA" id="ARBA00023015"/>
    </source>
</evidence>
<keyword evidence="1" id="KW-0805">Transcription regulation</keyword>
<dbReference type="PANTHER" id="PTHR30154:SF53">
    <property type="entry name" value="HTH-TYPE TRANSCRIPTIONAL REGULATOR LRPC"/>
    <property type="match status" value="1"/>
</dbReference>
<dbReference type="RefSeq" id="WP_179793257.1">
    <property type="nucleotide sequence ID" value="NZ_BAABHP010000004.1"/>
</dbReference>
<dbReference type="InterPro" id="IPR000485">
    <property type="entry name" value="AsnC-type_HTH_dom"/>
</dbReference>
<dbReference type="InterPro" id="IPR011991">
    <property type="entry name" value="ArsR-like_HTH"/>
</dbReference>
<dbReference type="InterPro" id="IPR019885">
    <property type="entry name" value="Tscrpt_reg_HTH_AsnC-type_CS"/>
</dbReference>
<dbReference type="InterPro" id="IPR019887">
    <property type="entry name" value="Tscrpt_reg_AsnC/Lrp_C"/>
</dbReference>
<keyword evidence="3" id="KW-0804">Transcription</keyword>
<evidence type="ECO:0000313" key="6">
    <source>
        <dbReference type="Proteomes" id="UP000535890"/>
    </source>
</evidence>
<accession>A0A7Y9DTU6</accession>
<evidence type="ECO:0000313" key="5">
    <source>
        <dbReference type="EMBL" id="NYD35416.1"/>
    </source>
</evidence>
<dbReference type="PROSITE" id="PS50956">
    <property type="entry name" value="HTH_ASNC_2"/>
    <property type="match status" value="1"/>
</dbReference>
<dbReference type="InterPro" id="IPR036388">
    <property type="entry name" value="WH-like_DNA-bd_sf"/>
</dbReference>
<organism evidence="5 6">
    <name type="scientific">Actinomycetospora corticicola</name>
    <dbReference type="NCBI Taxonomy" id="663602"/>
    <lineage>
        <taxon>Bacteria</taxon>
        <taxon>Bacillati</taxon>
        <taxon>Actinomycetota</taxon>
        <taxon>Actinomycetes</taxon>
        <taxon>Pseudonocardiales</taxon>
        <taxon>Pseudonocardiaceae</taxon>
        <taxon>Actinomycetospora</taxon>
    </lineage>
</organism>
<comment type="caution">
    <text evidence="5">The sequence shown here is derived from an EMBL/GenBank/DDBJ whole genome shotgun (WGS) entry which is preliminary data.</text>
</comment>
<dbReference type="PROSITE" id="PS00519">
    <property type="entry name" value="HTH_ASNC_1"/>
    <property type="match status" value="1"/>
</dbReference>
<evidence type="ECO:0000256" key="3">
    <source>
        <dbReference type="ARBA" id="ARBA00023163"/>
    </source>
</evidence>
<reference evidence="5 6" key="1">
    <citation type="submission" date="2020-07" db="EMBL/GenBank/DDBJ databases">
        <title>Sequencing the genomes of 1000 actinobacteria strains.</title>
        <authorList>
            <person name="Klenk H.-P."/>
        </authorList>
    </citation>
    <scope>NUCLEOTIDE SEQUENCE [LARGE SCALE GENOMIC DNA]</scope>
    <source>
        <strain evidence="5 6">DSM 45772</strain>
    </source>
</reference>
<dbReference type="InterPro" id="IPR011008">
    <property type="entry name" value="Dimeric_a/b-barrel"/>
</dbReference>
<dbReference type="GO" id="GO:0043565">
    <property type="term" value="F:sequence-specific DNA binding"/>
    <property type="evidence" value="ECO:0007669"/>
    <property type="project" value="InterPro"/>
</dbReference>
<feature type="domain" description="HTH asnC-type" evidence="4">
    <location>
        <begin position="20"/>
        <end position="81"/>
    </location>
</feature>
<dbReference type="Pfam" id="PF01037">
    <property type="entry name" value="AsnC_trans_reg"/>
    <property type="match status" value="1"/>
</dbReference>
<gene>
    <name evidence="5" type="ORF">BJ983_001518</name>
</gene>
<dbReference type="SUPFAM" id="SSF54909">
    <property type="entry name" value="Dimeric alpha+beta barrel"/>
    <property type="match status" value="1"/>
</dbReference>
<proteinExistence type="predicted"/>
<dbReference type="PANTHER" id="PTHR30154">
    <property type="entry name" value="LEUCINE-RESPONSIVE REGULATORY PROTEIN"/>
    <property type="match status" value="1"/>
</dbReference>
<dbReference type="GO" id="GO:0043200">
    <property type="term" value="P:response to amino acid"/>
    <property type="evidence" value="ECO:0007669"/>
    <property type="project" value="TreeGrafter"/>
</dbReference>
<dbReference type="PRINTS" id="PR00033">
    <property type="entry name" value="HTHASNC"/>
</dbReference>
<keyword evidence="2" id="KW-0238">DNA-binding</keyword>